<evidence type="ECO:0000256" key="2">
    <source>
        <dbReference type="ARBA" id="ARBA00007027"/>
    </source>
</evidence>
<dbReference type="AlphaFoldDB" id="A0A1F8GWP8"/>
<dbReference type="EMBL" id="MGKP01000003">
    <property type="protein sequence ID" value="OGN29711.1"/>
    <property type="molecule type" value="Genomic_DNA"/>
</dbReference>
<keyword evidence="4" id="KW-0678">Repressor</keyword>
<evidence type="ECO:0000256" key="4">
    <source>
        <dbReference type="ARBA" id="ARBA00022491"/>
    </source>
</evidence>
<evidence type="ECO:0000313" key="9">
    <source>
        <dbReference type="Proteomes" id="UP000179047"/>
    </source>
</evidence>
<dbReference type="Gene3D" id="1.10.1270.10">
    <property type="entry name" value="TrpR-like"/>
    <property type="match status" value="1"/>
</dbReference>
<evidence type="ECO:0000313" key="8">
    <source>
        <dbReference type="EMBL" id="OGN29711.1"/>
    </source>
</evidence>
<dbReference type="GO" id="GO:0003700">
    <property type="term" value="F:DNA-binding transcription factor activity"/>
    <property type="evidence" value="ECO:0007669"/>
    <property type="project" value="InterPro"/>
</dbReference>
<evidence type="ECO:0000256" key="1">
    <source>
        <dbReference type="ARBA" id="ARBA00004496"/>
    </source>
</evidence>
<dbReference type="PANTHER" id="PTHR38025">
    <property type="entry name" value="TRP OPERON REPRESSOR"/>
    <property type="match status" value="1"/>
</dbReference>
<proteinExistence type="inferred from homology"/>
<keyword evidence="6" id="KW-0238">DNA-binding</keyword>
<accession>A0A1F8GWP8</accession>
<dbReference type="SUPFAM" id="SSF48295">
    <property type="entry name" value="TrpR-like"/>
    <property type="match status" value="1"/>
</dbReference>
<dbReference type="Pfam" id="PF01371">
    <property type="entry name" value="Trp_repressor"/>
    <property type="match status" value="1"/>
</dbReference>
<keyword evidence="5" id="KW-0805">Transcription regulation</keyword>
<evidence type="ECO:0008006" key="10">
    <source>
        <dbReference type="Google" id="ProtNLM"/>
    </source>
</evidence>
<protein>
    <recommendedName>
        <fullName evidence="10">Transcriptional regulator</fullName>
    </recommendedName>
</protein>
<organism evidence="8 9">
    <name type="scientific">Candidatus Yanofskybacteria bacterium RIFCSPLOWO2_01_FULL_49_25</name>
    <dbReference type="NCBI Taxonomy" id="1802701"/>
    <lineage>
        <taxon>Bacteria</taxon>
        <taxon>Candidatus Yanofskyibacteriota</taxon>
    </lineage>
</organism>
<dbReference type="InterPro" id="IPR010921">
    <property type="entry name" value="Trp_repressor/repl_initiator"/>
</dbReference>
<reference evidence="8 9" key="1">
    <citation type="journal article" date="2016" name="Nat. Commun.">
        <title>Thousands of microbial genomes shed light on interconnected biogeochemical processes in an aquifer system.</title>
        <authorList>
            <person name="Anantharaman K."/>
            <person name="Brown C.T."/>
            <person name="Hug L.A."/>
            <person name="Sharon I."/>
            <person name="Castelle C.J."/>
            <person name="Probst A.J."/>
            <person name="Thomas B.C."/>
            <person name="Singh A."/>
            <person name="Wilkins M.J."/>
            <person name="Karaoz U."/>
            <person name="Brodie E.L."/>
            <person name="Williams K.H."/>
            <person name="Hubbard S.S."/>
            <person name="Banfield J.F."/>
        </authorList>
    </citation>
    <scope>NUCLEOTIDE SEQUENCE [LARGE SCALE GENOMIC DNA]</scope>
</reference>
<comment type="caution">
    <text evidence="8">The sequence shown here is derived from an EMBL/GenBank/DDBJ whole genome shotgun (WGS) entry which is preliminary data.</text>
</comment>
<dbReference type="STRING" id="1802701.A3A33_04440"/>
<dbReference type="InterPro" id="IPR000831">
    <property type="entry name" value="Trp_repress"/>
</dbReference>
<dbReference type="PANTHER" id="PTHR38025:SF1">
    <property type="entry name" value="TRP OPERON REPRESSOR"/>
    <property type="match status" value="1"/>
</dbReference>
<comment type="similarity">
    <text evidence="2">Belongs to the TrpR family.</text>
</comment>
<dbReference type="InterPro" id="IPR013335">
    <property type="entry name" value="Trp_repress_bac"/>
</dbReference>
<evidence type="ECO:0000256" key="6">
    <source>
        <dbReference type="ARBA" id="ARBA00023125"/>
    </source>
</evidence>
<evidence type="ECO:0000256" key="5">
    <source>
        <dbReference type="ARBA" id="ARBA00023015"/>
    </source>
</evidence>
<name>A0A1F8GWP8_9BACT</name>
<comment type="subcellular location">
    <subcellularLocation>
        <location evidence="1">Cytoplasm</location>
    </subcellularLocation>
</comment>
<keyword evidence="7" id="KW-0804">Transcription</keyword>
<dbReference type="GO" id="GO:0005737">
    <property type="term" value="C:cytoplasm"/>
    <property type="evidence" value="ECO:0007669"/>
    <property type="project" value="UniProtKB-SubCell"/>
</dbReference>
<gene>
    <name evidence="8" type="ORF">A3A33_04440</name>
</gene>
<keyword evidence="3" id="KW-0963">Cytoplasm</keyword>
<evidence type="ECO:0000256" key="7">
    <source>
        <dbReference type="ARBA" id="ARBA00023163"/>
    </source>
</evidence>
<dbReference type="InterPro" id="IPR038116">
    <property type="entry name" value="TrpR-like_sf"/>
</dbReference>
<dbReference type="Proteomes" id="UP000179047">
    <property type="component" value="Unassembled WGS sequence"/>
</dbReference>
<evidence type="ECO:0000256" key="3">
    <source>
        <dbReference type="ARBA" id="ARBA00022490"/>
    </source>
</evidence>
<sequence length="95" mass="10988">MQQRGVSRAYINDLLSILQDSAKDVMFLDEFLKDLLTPGEYDALVLRWQIIKRLAKGMTQREIAKELHIGISTVTRGSREWNNPKGGFRKLLKKK</sequence>
<dbReference type="GO" id="GO:0043565">
    <property type="term" value="F:sequence-specific DNA binding"/>
    <property type="evidence" value="ECO:0007669"/>
    <property type="project" value="InterPro"/>
</dbReference>